<dbReference type="EMBL" id="FNQN01000005">
    <property type="protein sequence ID" value="SEA40550.1"/>
    <property type="molecule type" value="Genomic_DNA"/>
</dbReference>
<keyword evidence="3" id="KW-1185">Reference proteome</keyword>
<protein>
    <submittedName>
        <fullName evidence="2">Uncharacterized protein</fullName>
    </submittedName>
</protein>
<dbReference type="AlphaFoldDB" id="A0A1H4AXF2"/>
<accession>A0A1H4AXF2</accession>
<evidence type="ECO:0000313" key="3">
    <source>
        <dbReference type="Proteomes" id="UP000199409"/>
    </source>
</evidence>
<sequence>MATNLRVGGIHAYQISREVEPVPAYPRIDPQQPREESSHPQHEKRADKDDQATRRFMAMRSLIDKLKQTATIIRVDYLTTESELHDLGLAIAENELLDQLLQLKISLQEIDELFQQIRQRPAGPDIGAGHSLSEADNFFPIFIAGLNEYNLRFQNLPIHATLTTDAMADQLKQNGRFITDKNRLRLDFRKTLESDQRLKLDISVLVAISEVDEAGRRVILYQRPDQSYALYADKQIDLSI</sequence>
<evidence type="ECO:0000256" key="1">
    <source>
        <dbReference type="SAM" id="MobiDB-lite"/>
    </source>
</evidence>
<dbReference type="Proteomes" id="UP000199409">
    <property type="component" value="Unassembled WGS sequence"/>
</dbReference>
<proteinExistence type="predicted"/>
<dbReference type="RefSeq" id="WP_092347665.1">
    <property type="nucleotide sequence ID" value="NZ_FNQN01000005.1"/>
</dbReference>
<evidence type="ECO:0000313" key="2">
    <source>
        <dbReference type="EMBL" id="SEA40550.1"/>
    </source>
</evidence>
<feature type="region of interest" description="Disordered" evidence="1">
    <location>
        <begin position="21"/>
        <end position="51"/>
    </location>
</feature>
<gene>
    <name evidence="2" type="ORF">SAMN05660420_02025</name>
</gene>
<name>A0A1H4AXF2_9BACT</name>
<dbReference type="OrthoDB" id="5405480at2"/>
<feature type="compositionally biased region" description="Basic and acidic residues" evidence="1">
    <location>
        <begin position="32"/>
        <end position="51"/>
    </location>
</feature>
<organism evidence="2 3">
    <name type="scientific">Desulfuromusa kysingii</name>
    <dbReference type="NCBI Taxonomy" id="37625"/>
    <lineage>
        <taxon>Bacteria</taxon>
        <taxon>Pseudomonadati</taxon>
        <taxon>Thermodesulfobacteriota</taxon>
        <taxon>Desulfuromonadia</taxon>
        <taxon>Desulfuromonadales</taxon>
        <taxon>Geopsychrobacteraceae</taxon>
        <taxon>Desulfuromusa</taxon>
    </lineage>
</organism>
<reference evidence="2 3" key="1">
    <citation type="submission" date="2016-10" db="EMBL/GenBank/DDBJ databases">
        <authorList>
            <person name="de Groot N.N."/>
        </authorList>
    </citation>
    <scope>NUCLEOTIDE SEQUENCE [LARGE SCALE GENOMIC DNA]</scope>
    <source>
        <strain evidence="2 3">DSM 7343</strain>
    </source>
</reference>